<sequence length="172" mass="18800">MSHSFRALMPKRLARTGRRRAAVLSLVPAVVLLCVPGGAQARDTAHLLPSPAGCSLSKGPWNCIAECESGGDWRKNTGNAFYGGLQFRQSTWKQYGGLAYAPRADLATRKEQIAVAERVRRTQGWSAWPYCAKRYGLGKRDRALSGLTGWKDARRDVGAEAVTPDRAVTPGW</sequence>
<dbReference type="Proteomes" id="UP001348265">
    <property type="component" value="Unassembled WGS sequence"/>
</dbReference>
<dbReference type="Gene3D" id="1.10.530.10">
    <property type="match status" value="1"/>
</dbReference>
<dbReference type="CDD" id="cd13925">
    <property type="entry name" value="RPF"/>
    <property type="match status" value="1"/>
</dbReference>
<accession>A0ABU7WXE4</accession>
<comment type="caution">
    <text evidence="4">The sequence shown here is derived from an EMBL/GenBank/DDBJ whole genome shotgun (WGS) entry which is preliminary data.</text>
</comment>
<dbReference type="EMBL" id="JAVFKM010000012">
    <property type="protein sequence ID" value="MEF3116178.1"/>
    <property type="molecule type" value="Genomic_DNA"/>
</dbReference>
<comment type="similarity">
    <text evidence="1">Belongs to the transglycosylase family. Rpf subfamily.</text>
</comment>
<organism evidence="4 5">
    <name type="scientific">Streptomyces chrestomyceticus</name>
    <dbReference type="NCBI Taxonomy" id="68185"/>
    <lineage>
        <taxon>Bacteria</taxon>
        <taxon>Bacillati</taxon>
        <taxon>Actinomycetota</taxon>
        <taxon>Actinomycetes</taxon>
        <taxon>Kitasatosporales</taxon>
        <taxon>Streptomycetaceae</taxon>
        <taxon>Streptomyces</taxon>
    </lineage>
</organism>
<dbReference type="InterPro" id="IPR010618">
    <property type="entry name" value="RPF"/>
</dbReference>
<proteinExistence type="inferred from homology"/>
<dbReference type="InterPro" id="IPR023346">
    <property type="entry name" value="Lysozyme-like_dom_sf"/>
</dbReference>
<evidence type="ECO:0000313" key="5">
    <source>
        <dbReference type="Proteomes" id="UP001348265"/>
    </source>
</evidence>
<name>A0ABU7WXE4_9ACTN</name>
<dbReference type="Pfam" id="PF06737">
    <property type="entry name" value="Transglycosylas"/>
    <property type="match status" value="1"/>
</dbReference>
<dbReference type="SUPFAM" id="SSF53955">
    <property type="entry name" value="Lysozyme-like"/>
    <property type="match status" value="1"/>
</dbReference>
<feature type="domain" description="Resuscitation-promoting factor core lysozyme-like" evidence="3">
    <location>
        <begin position="60"/>
        <end position="131"/>
    </location>
</feature>
<reference evidence="4 5" key="1">
    <citation type="submission" date="2023-08" db="EMBL/GenBank/DDBJ databases">
        <authorList>
            <person name="Sharma P."/>
            <person name="Verma V."/>
            <person name="Mohan M.K."/>
            <person name="Dubey A.K."/>
        </authorList>
    </citation>
    <scope>NUCLEOTIDE SEQUENCE [LARGE SCALE GENOMIC DNA]</scope>
    <source>
        <strain evidence="4 5">ADP4</strain>
    </source>
</reference>
<gene>
    <name evidence="4" type="ORF">RB636_23640</name>
</gene>
<dbReference type="RefSeq" id="WP_331788014.1">
    <property type="nucleotide sequence ID" value="NZ_JAVFKM010000012.1"/>
</dbReference>
<protein>
    <submittedName>
        <fullName evidence="4">Transglycosylase family protein</fullName>
    </submittedName>
</protein>
<evidence type="ECO:0000259" key="3">
    <source>
        <dbReference type="Pfam" id="PF06737"/>
    </source>
</evidence>
<evidence type="ECO:0000256" key="2">
    <source>
        <dbReference type="ARBA" id="ARBA00022801"/>
    </source>
</evidence>
<evidence type="ECO:0000313" key="4">
    <source>
        <dbReference type="EMBL" id="MEF3116178.1"/>
    </source>
</evidence>
<keyword evidence="2" id="KW-0378">Hydrolase</keyword>
<keyword evidence="5" id="KW-1185">Reference proteome</keyword>
<evidence type="ECO:0000256" key="1">
    <source>
        <dbReference type="ARBA" id="ARBA00010830"/>
    </source>
</evidence>